<evidence type="ECO:0000256" key="1">
    <source>
        <dbReference type="ARBA" id="ARBA00022676"/>
    </source>
</evidence>
<keyword evidence="2" id="KW-0808">Transferase</keyword>
<evidence type="ECO:0000313" key="4">
    <source>
        <dbReference type="Proteomes" id="UP000656732"/>
    </source>
</evidence>
<dbReference type="PANTHER" id="PTHR30160:SF1">
    <property type="entry name" value="LIPOPOLYSACCHARIDE 1,2-N-ACETYLGLUCOSAMINETRANSFERASE-RELATED"/>
    <property type="match status" value="1"/>
</dbReference>
<dbReference type="CDD" id="cd03789">
    <property type="entry name" value="GT9_LPS_heptosyltransferase"/>
    <property type="match status" value="1"/>
</dbReference>
<dbReference type="Pfam" id="PF01075">
    <property type="entry name" value="Glyco_transf_9"/>
    <property type="match status" value="1"/>
</dbReference>
<dbReference type="GO" id="GO:0009244">
    <property type="term" value="P:lipopolysaccharide core region biosynthetic process"/>
    <property type="evidence" value="ECO:0007669"/>
    <property type="project" value="TreeGrafter"/>
</dbReference>
<dbReference type="SUPFAM" id="SSF53756">
    <property type="entry name" value="UDP-Glycosyltransferase/glycogen phosphorylase"/>
    <property type="match status" value="1"/>
</dbReference>
<dbReference type="Proteomes" id="UP000656732">
    <property type="component" value="Unassembled WGS sequence"/>
</dbReference>
<dbReference type="InterPro" id="IPR051199">
    <property type="entry name" value="LPS_LOS_Heptosyltrfase"/>
</dbReference>
<dbReference type="RefSeq" id="WP_189561137.1">
    <property type="nucleotide sequence ID" value="NZ_BMTU01000016.1"/>
</dbReference>
<keyword evidence="4" id="KW-1185">Reference proteome</keyword>
<organism evidence="3 4">
    <name type="scientific">Streptomyces pilosus</name>
    <dbReference type="NCBI Taxonomy" id="28893"/>
    <lineage>
        <taxon>Bacteria</taxon>
        <taxon>Bacillati</taxon>
        <taxon>Actinomycetota</taxon>
        <taxon>Actinomycetes</taxon>
        <taxon>Kitasatosporales</taxon>
        <taxon>Streptomycetaceae</taxon>
        <taxon>Streptomyces</taxon>
    </lineage>
</organism>
<sequence length="386" mass="41601">MSRMGPERAGSVRRLCVFARLDAPGMGDLVQRNIFLKLLREAHPHATLTLVVGETVARVHRTLLERHGYADDLLACPDPVHAPGDPAPPPAFLRTLRDRAFDLCLVDPDSTGLDAFHARAAGIPRRIALPTGGPGDASITHPVRLPPPLLGRSDLYEYATGLAAALGLPTPLRAARVVPPFPYTPVADPFPTGDGRRVVVHPGGAPHWNRRWPAGRYAELCDRLLAEGARVALIGSPDERSELEALRDTCASGGERLLILVPHSLDALATALASARLVVGNDSAPAHIAAALRVPTVVIYGPTATEYLWSRIYPLHHGVSLRYPCRTLRRSAHDPAATRCDRGCATAYRPDGGYPHCLTDLDVSTVWPVVTARLGTSDEHEREATP</sequence>
<accession>A0A918C381</accession>
<dbReference type="InterPro" id="IPR002201">
    <property type="entry name" value="Glyco_trans_9"/>
</dbReference>
<dbReference type="EMBL" id="BMTU01000016">
    <property type="protein sequence ID" value="GGR03543.1"/>
    <property type="molecule type" value="Genomic_DNA"/>
</dbReference>
<dbReference type="Gene3D" id="3.40.50.2000">
    <property type="entry name" value="Glycogen Phosphorylase B"/>
    <property type="match status" value="2"/>
</dbReference>
<reference evidence="3" key="2">
    <citation type="submission" date="2020-09" db="EMBL/GenBank/DDBJ databases">
        <authorList>
            <person name="Sun Q."/>
            <person name="Ohkuma M."/>
        </authorList>
    </citation>
    <scope>NUCLEOTIDE SEQUENCE</scope>
    <source>
        <strain evidence="3">JCM 4403</strain>
    </source>
</reference>
<protein>
    <submittedName>
        <fullName evidence="3">Uncharacterized protein</fullName>
    </submittedName>
</protein>
<evidence type="ECO:0000256" key="2">
    <source>
        <dbReference type="ARBA" id="ARBA00022679"/>
    </source>
</evidence>
<gene>
    <name evidence="3" type="ORF">GCM10010280_59470</name>
</gene>
<dbReference type="AlphaFoldDB" id="A0A918C381"/>
<reference evidence="3" key="1">
    <citation type="journal article" date="2014" name="Int. J. Syst. Evol. Microbiol.">
        <title>Complete genome sequence of Corynebacterium casei LMG S-19264T (=DSM 44701T), isolated from a smear-ripened cheese.</title>
        <authorList>
            <consortium name="US DOE Joint Genome Institute (JGI-PGF)"/>
            <person name="Walter F."/>
            <person name="Albersmeier A."/>
            <person name="Kalinowski J."/>
            <person name="Ruckert C."/>
        </authorList>
    </citation>
    <scope>NUCLEOTIDE SEQUENCE</scope>
    <source>
        <strain evidence="3">JCM 4403</strain>
    </source>
</reference>
<dbReference type="PANTHER" id="PTHR30160">
    <property type="entry name" value="TETRAACYLDISACCHARIDE 4'-KINASE-RELATED"/>
    <property type="match status" value="1"/>
</dbReference>
<keyword evidence="1" id="KW-0328">Glycosyltransferase</keyword>
<dbReference type="GO" id="GO:0005829">
    <property type="term" value="C:cytosol"/>
    <property type="evidence" value="ECO:0007669"/>
    <property type="project" value="TreeGrafter"/>
</dbReference>
<name>A0A918C381_9ACTN</name>
<comment type="caution">
    <text evidence="3">The sequence shown here is derived from an EMBL/GenBank/DDBJ whole genome shotgun (WGS) entry which is preliminary data.</text>
</comment>
<proteinExistence type="predicted"/>
<evidence type="ECO:0000313" key="3">
    <source>
        <dbReference type="EMBL" id="GGR03543.1"/>
    </source>
</evidence>
<dbReference type="GO" id="GO:0008713">
    <property type="term" value="F:ADP-heptose-lipopolysaccharide heptosyltransferase activity"/>
    <property type="evidence" value="ECO:0007669"/>
    <property type="project" value="TreeGrafter"/>
</dbReference>